<evidence type="ECO:0000256" key="1">
    <source>
        <dbReference type="ARBA" id="ARBA00022723"/>
    </source>
</evidence>
<protein>
    <submittedName>
        <fullName evidence="7">Zinc finger, PMZ-type</fullName>
    </submittedName>
</protein>
<dbReference type="InParanoid" id="A0A2P5CAJ9"/>
<sequence>MTSNIAESMNAANNAARHLLVTPLVECLRSLTQNWSWKHKSEALALGTKLATKPNKILTQNYVESTRMKVQQASEIIFKAIEGTNSFEVNLEEKTCSCNRFQMDELPCSHAMAVFAKKHLSSYDYCSKYYKKETMLATYEGTVHPVGNPKEWTIPNSISEIKLKTPKGKRKAGRPKKKRIPSAGEPKAKTRCGRCKEYGHNRVTCRNPPVSEAKRSKNN</sequence>
<dbReference type="AlphaFoldDB" id="A0A2P5CAJ9"/>
<evidence type="ECO:0000256" key="5">
    <source>
        <dbReference type="SAM" id="MobiDB-lite"/>
    </source>
</evidence>
<name>A0A2P5CAJ9_TREOI</name>
<evidence type="ECO:0000256" key="4">
    <source>
        <dbReference type="PROSITE-ProRule" id="PRU00325"/>
    </source>
</evidence>
<proteinExistence type="predicted"/>
<dbReference type="Proteomes" id="UP000237000">
    <property type="component" value="Unassembled WGS sequence"/>
</dbReference>
<evidence type="ECO:0000313" key="8">
    <source>
        <dbReference type="Proteomes" id="UP000237000"/>
    </source>
</evidence>
<dbReference type="InterPro" id="IPR007527">
    <property type="entry name" value="Znf_SWIM"/>
</dbReference>
<organism evidence="7 8">
    <name type="scientific">Trema orientale</name>
    <name type="common">Charcoal tree</name>
    <name type="synonym">Celtis orientalis</name>
    <dbReference type="NCBI Taxonomy" id="63057"/>
    <lineage>
        <taxon>Eukaryota</taxon>
        <taxon>Viridiplantae</taxon>
        <taxon>Streptophyta</taxon>
        <taxon>Embryophyta</taxon>
        <taxon>Tracheophyta</taxon>
        <taxon>Spermatophyta</taxon>
        <taxon>Magnoliopsida</taxon>
        <taxon>eudicotyledons</taxon>
        <taxon>Gunneridae</taxon>
        <taxon>Pentapetalae</taxon>
        <taxon>rosids</taxon>
        <taxon>fabids</taxon>
        <taxon>Rosales</taxon>
        <taxon>Cannabaceae</taxon>
        <taxon>Trema</taxon>
    </lineage>
</organism>
<reference evidence="8" key="1">
    <citation type="submission" date="2016-06" db="EMBL/GenBank/DDBJ databases">
        <title>Parallel loss of symbiosis genes in relatives of nitrogen-fixing non-legume Parasponia.</title>
        <authorList>
            <person name="Van Velzen R."/>
            <person name="Holmer R."/>
            <person name="Bu F."/>
            <person name="Rutten L."/>
            <person name="Van Zeijl A."/>
            <person name="Liu W."/>
            <person name="Santuari L."/>
            <person name="Cao Q."/>
            <person name="Sharma T."/>
            <person name="Shen D."/>
            <person name="Roswanjaya Y."/>
            <person name="Wardhani T."/>
            <person name="Kalhor M.S."/>
            <person name="Jansen J."/>
            <person name="Van den Hoogen J."/>
            <person name="Gungor B."/>
            <person name="Hartog M."/>
            <person name="Hontelez J."/>
            <person name="Verver J."/>
            <person name="Yang W.-C."/>
            <person name="Schijlen E."/>
            <person name="Repin R."/>
            <person name="Schilthuizen M."/>
            <person name="Schranz E."/>
            <person name="Heidstra R."/>
            <person name="Miyata K."/>
            <person name="Fedorova E."/>
            <person name="Kohlen W."/>
            <person name="Bisseling T."/>
            <person name="Smit S."/>
            <person name="Geurts R."/>
        </authorList>
    </citation>
    <scope>NUCLEOTIDE SEQUENCE [LARGE SCALE GENOMIC DNA]</scope>
    <source>
        <strain evidence="8">cv. RG33-2</strain>
    </source>
</reference>
<evidence type="ECO:0000256" key="2">
    <source>
        <dbReference type="ARBA" id="ARBA00022771"/>
    </source>
</evidence>
<feature type="domain" description="SWIM-type" evidence="6">
    <location>
        <begin position="87"/>
        <end position="119"/>
    </location>
</feature>
<dbReference type="PANTHER" id="PTHR31973">
    <property type="entry name" value="POLYPROTEIN, PUTATIVE-RELATED"/>
    <property type="match status" value="1"/>
</dbReference>
<accession>A0A2P5CAJ9</accession>
<dbReference type="OrthoDB" id="1895098at2759"/>
<gene>
    <name evidence="7" type="ORF">TorRG33x02_292030</name>
</gene>
<evidence type="ECO:0000313" key="7">
    <source>
        <dbReference type="EMBL" id="PON58068.1"/>
    </source>
</evidence>
<keyword evidence="1" id="KW-0479">Metal-binding</keyword>
<dbReference type="PANTHER" id="PTHR31973:SF113">
    <property type="entry name" value="PROTEIN FAR1-RELATED SEQUENCE 5-LIKE"/>
    <property type="match status" value="1"/>
</dbReference>
<dbReference type="STRING" id="63057.A0A2P5CAJ9"/>
<dbReference type="InterPro" id="IPR006564">
    <property type="entry name" value="Znf_PMZ"/>
</dbReference>
<feature type="compositionally biased region" description="Basic residues" evidence="5">
    <location>
        <begin position="164"/>
        <end position="180"/>
    </location>
</feature>
<dbReference type="Pfam" id="PF04434">
    <property type="entry name" value="SWIM"/>
    <property type="match status" value="1"/>
</dbReference>
<dbReference type="PROSITE" id="PS50966">
    <property type="entry name" value="ZF_SWIM"/>
    <property type="match status" value="1"/>
</dbReference>
<keyword evidence="8" id="KW-1185">Reference proteome</keyword>
<dbReference type="GO" id="GO:0008270">
    <property type="term" value="F:zinc ion binding"/>
    <property type="evidence" value="ECO:0007669"/>
    <property type="project" value="UniProtKB-KW"/>
</dbReference>
<dbReference type="EMBL" id="JXTC01000390">
    <property type="protein sequence ID" value="PON58068.1"/>
    <property type="molecule type" value="Genomic_DNA"/>
</dbReference>
<keyword evidence="3" id="KW-0862">Zinc</keyword>
<comment type="caution">
    <text evidence="7">The sequence shown here is derived from an EMBL/GenBank/DDBJ whole genome shotgun (WGS) entry which is preliminary data.</text>
</comment>
<dbReference type="SMART" id="SM00575">
    <property type="entry name" value="ZnF_PMZ"/>
    <property type="match status" value="1"/>
</dbReference>
<feature type="region of interest" description="Disordered" evidence="5">
    <location>
        <begin position="164"/>
        <end position="191"/>
    </location>
</feature>
<evidence type="ECO:0000256" key="3">
    <source>
        <dbReference type="ARBA" id="ARBA00022833"/>
    </source>
</evidence>
<keyword evidence="2 4" id="KW-0863">Zinc-finger</keyword>
<evidence type="ECO:0000259" key="6">
    <source>
        <dbReference type="PROSITE" id="PS50966"/>
    </source>
</evidence>